<keyword evidence="2" id="KW-1185">Reference proteome</keyword>
<comment type="caution">
    <text evidence="1">The sequence shown here is derived from an EMBL/GenBank/DDBJ whole genome shotgun (WGS) entry which is preliminary data.</text>
</comment>
<evidence type="ECO:0000313" key="2">
    <source>
        <dbReference type="Proteomes" id="UP001329430"/>
    </source>
</evidence>
<dbReference type="Proteomes" id="UP001329430">
    <property type="component" value="Chromosome 6"/>
</dbReference>
<organism evidence="1 2">
    <name type="scientific">Pyrocoelia pectoralis</name>
    <dbReference type="NCBI Taxonomy" id="417401"/>
    <lineage>
        <taxon>Eukaryota</taxon>
        <taxon>Metazoa</taxon>
        <taxon>Ecdysozoa</taxon>
        <taxon>Arthropoda</taxon>
        <taxon>Hexapoda</taxon>
        <taxon>Insecta</taxon>
        <taxon>Pterygota</taxon>
        <taxon>Neoptera</taxon>
        <taxon>Endopterygota</taxon>
        <taxon>Coleoptera</taxon>
        <taxon>Polyphaga</taxon>
        <taxon>Elateriformia</taxon>
        <taxon>Elateroidea</taxon>
        <taxon>Lampyridae</taxon>
        <taxon>Lampyrinae</taxon>
        <taxon>Pyrocoelia</taxon>
    </lineage>
</organism>
<protein>
    <submittedName>
        <fullName evidence="1">Uncharacterized protein</fullName>
    </submittedName>
</protein>
<dbReference type="AlphaFoldDB" id="A0AAN7ZKM2"/>
<accession>A0AAN7ZKM2</accession>
<sequence>MGNISESNVSCMIVRGVKYQKAIAIASTGDHLLEAGAIEEIMFSEYLITVLNDSVKNVGYFYDLVESVYIILFGHSIKRWALLEKILNLKKSRITLKKLTPSRWSSRHDALEALRLRYVNVLKTLSKILLTFGNKTEIDEAKSLKSQLEKFETVVLIILETKVLKNIDTVSKLLQGRQQNIIEHASTMFNTAHVSVRMNEFSWGMGNNHRIYEEKTI</sequence>
<name>A0AAN7ZKM2_9COLE</name>
<proteinExistence type="predicted"/>
<dbReference type="EMBL" id="JAVRBK010000006">
    <property type="protein sequence ID" value="KAK5642848.1"/>
    <property type="molecule type" value="Genomic_DNA"/>
</dbReference>
<gene>
    <name evidence="1" type="ORF">RI129_009015</name>
</gene>
<reference evidence="1 2" key="1">
    <citation type="journal article" date="2024" name="Insects">
        <title>An Improved Chromosome-Level Genome Assembly of the Firefly Pyrocoelia pectoralis.</title>
        <authorList>
            <person name="Fu X."/>
            <person name="Meyer-Rochow V.B."/>
            <person name="Ballantyne L."/>
            <person name="Zhu X."/>
        </authorList>
    </citation>
    <scope>NUCLEOTIDE SEQUENCE [LARGE SCALE GENOMIC DNA]</scope>
    <source>
        <strain evidence="1">XCY_ONT2</strain>
    </source>
</reference>
<evidence type="ECO:0000313" key="1">
    <source>
        <dbReference type="EMBL" id="KAK5642848.1"/>
    </source>
</evidence>